<name>A0A6M2ENK3_9ROSI</name>
<organism evidence="2">
    <name type="scientific">Populus davidiana</name>
    <dbReference type="NCBI Taxonomy" id="266767"/>
    <lineage>
        <taxon>Eukaryota</taxon>
        <taxon>Viridiplantae</taxon>
        <taxon>Streptophyta</taxon>
        <taxon>Embryophyta</taxon>
        <taxon>Tracheophyta</taxon>
        <taxon>Spermatophyta</taxon>
        <taxon>Magnoliopsida</taxon>
        <taxon>eudicotyledons</taxon>
        <taxon>Gunneridae</taxon>
        <taxon>Pentapetalae</taxon>
        <taxon>rosids</taxon>
        <taxon>fabids</taxon>
        <taxon>Malpighiales</taxon>
        <taxon>Salicaceae</taxon>
        <taxon>Saliceae</taxon>
        <taxon>Populus</taxon>
    </lineage>
</organism>
<proteinExistence type="predicted"/>
<evidence type="ECO:0000256" key="1">
    <source>
        <dbReference type="SAM" id="Phobius"/>
    </source>
</evidence>
<reference evidence="2" key="1">
    <citation type="submission" date="2020-03" db="EMBL/GenBank/DDBJ databases">
        <authorList>
            <person name="Zhang R."/>
        </authorList>
    </citation>
    <scope>NUCLEOTIDE SEQUENCE</scope>
</reference>
<dbReference type="AlphaFoldDB" id="A0A6M2ENK3"/>
<evidence type="ECO:0000313" key="2">
    <source>
        <dbReference type="EMBL" id="NUU84869.1"/>
    </source>
</evidence>
<keyword evidence="1" id="KW-0812">Transmembrane</keyword>
<sequence length="102" mass="11644">MIVVVVSARPSHLSFLSSRKLLLELGCVNVNSSVKQDGPISHGICKEGSLDQQYSCRDLHKLIRKKTSKTEALERLHHRSRIFFVDTVVVFTNFFMAAMYIY</sequence>
<accession>A0A6M2ENK3</accession>
<feature type="transmembrane region" description="Helical" evidence="1">
    <location>
        <begin position="82"/>
        <end position="101"/>
    </location>
</feature>
<keyword evidence="1" id="KW-1133">Transmembrane helix</keyword>
<protein>
    <submittedName>
        <fullName evidence="2">Uncharacterized protein</fullName>
    </submittedName>
</protein>
<keyword evidence="1" id="KW-0472">Membrane</keyword>
<dbReference type="EMBL" id="GILB01004536">
    <property type="protein sequence ID" value="NUU84869.1"/>
    <property type="molecule type" value="Transcribed_RNA"/>
</dbReference>